<dbReference type="Proteomes" id="UP000184391">
    <property type="component" value="Unassembled WGS sequence"/>
</dbReference>
<evidence type="ECO:0000313" key="3">
    <source>
        <dbReference type="Proteomes" id="UP000184391"/>
    </source>
</evidence>
<reference evidence="3" key="1">
    <citation type="submission" date="2016-12" db="EMBL/GenBank/DDBJ databases">
        <authorList>
            <person name="Varghese N."/>
            <person name="Submissions S."/>
        </authorList>
    </citation>
    <scope>NUCLEOTIDE SEQUENCE [LARGE SCALE GENOMIC DNA]</scope>
    <source>
        <strain evidence="3">DSM 11032</strain>
    </source>
</reference>
<dbReference type="EMBL" id="FRDF01000002">
    <property type="protein sequence ID" value="SHN49942.1"/>
    <property type="molecule type" value="Genomic_DNA"/>
</dbReference>
<name>A0A1M7RVA9_9SPHN</name>
<organism evidence="2 3">
    <name type="scientific">Erythrobacter sanguineus</name>
    <dbReference type="NCBI Taxonomy" id="198312"/>
    <lineage>
        <taxon>Bacteria</taxon>
        <taxon>Pseudomonadati</taxon>
        <taxon>Pseudomonadota</taxon>
        <taxon>Alphaproteobacteria</taxon>
        <taxon>Sphingomonadales</taxon>
        <taxon>Erythrobacteraceae</taxon>
        <taxon>Erythrobacter/Porphyrobacter group</taxon>
        <taxon>Erythrobacter</taxon>
    </lineage>
</organism>
<dbReference type="AlphaFoldDB" id="A0A1M7RVA9"/>
<keyword evidence="3" id="KW-1185">Reference proteome</keyword>
<evidence type="ECO:0000256" key="1">
    <source>
        <dbReference type="SAM" id="MobiDB-lite"/>
    </source>
</evidence>
<proteinExistence type="predicted"/>
<accession>A0A1M7RVA9</accession>
<evidence type="ECO:0000313" key="2">
    <source>
        <dbReference type="EMBL" id="SHN49942.1"/>
    </source>
</evidence>
<protein>
    <submittedName>
        <fullName evidence="2">Uncharacterized protein</fullName>
    </submittedName>
</protein>
<feature type="region of interest" description="Disordered" evidence="1">
    <location>
        <begin position="90"/>
        <end position="118"/>
    </location>
</feature>
<gene>
    <name evidence="2" type="ORF">SAMN02745193_00440</name>
</gene>
<dbReference type="RefSeq" id="WP_249025681.1">
    <property type="nucleotide sequence ID" value="NZ_MUYH01000014.1"/>
</dbReference>
<sequence length="118" mass="13021">MAHTGTGFFDRKGNFFKSARDATVSDLAGMLGQIGEGESLAPGIAYMLLERRAEIERLFAEHDKMLEEEAVIRGARLAESPDNVAKLGRLNRVSFPGPPQRGSSQRWRVRFSPESSSP</sequence>